<dbReference type="AlphaFoldDB" id="A0A816L6Z0"/>
<organism evidence="1 3">
    <name type="scientific">Rotaria magnacalcarata</name>
    <dbReference type="NCBI Taxonomy" id="392030"/>
    <lineage>
        <taxon>Eukaryota</taxon>
        <taxon>Metazoa</taxon>
        <taxon>Spiralia</taxon>
        <taxon>Gnathifera</taxon>
        <taxon>Rotifera</taxon>
        <taxon>Eurotatoria</taxon>
        <taxon>Bdelloidea</taxon>
        <taxon>Philodinida</taxon>
        <taxon>Philodinidae</taxon>
        <taxon>Rotaria</taxon>
    </lineage>
</organism>
<evidence type="ECO:0000313" key="2">
    <source>
        <dbReference type="EMBL" id="CAF4443979.1"/>
    </source>
</evidence>
<name>A0A816L6Z0_9BILA</name>
<evidence type="ECO:0000313" key="1">
    <source>
        <dbReference type="EMBL" id="CAF1932376.1"/>
    </source>
</evidence>
<dbReference type="EMBL" id="CAJOBI010067783">
    <property type="protein sequence ID" value="CAF4443979.1"/>
    <property type="molecule type" value="Genomic_DNA"/>
</dbReference>
<dbReference type="Proteomes" id="UP000676336">
    <property type="component" value="Unassembled WGS sequence"/>
</dbReference>
<comment type="caution">
    <text evidence="1">The sequence shown here is derived from an EMBL/GenBank/DDBJ whole genome shotgun (WGS) entry which is preliminary data.</text>
</comment>
<reference evidence="1" key="1">
    <citation type="submission" date="2021-02" db="EMBL/GenBank/DDBJ databases">
        <authorList>
            <person name="Nowell W R."/>
        </authorList>
    </citation>
    <scope>NUCLEOTIDE SEQUENCE</scope>
</reference>
<accession>A0A816L6Z0</accession>
<protein>
    <submittedName>
        <fullName evidence="1">Uncharacterized protein</fullName>
    </submittedName>
</protein>
<dbReference type="EMBL" id="CAJNRE010000816">
    <property type="protein sequence ID" value="CAF1932376.1"/>
    <property type="molecule type" value="Genomic_DNA"/>
</dbReference>
<sequence length="123" mass="14422">MIDLNSAANIDGKNIWSRITLEKLVDAISILGSRSNQLQDEGWQLNIKTRSSNSLWYEVIQALQLDHDEQTRLACYKLWHCNRHVIRELVEEKKKSIHVNEDDRINDDIIRPEVDSLEEKKKV</sequence>
<evidence type="ECO:0000313" key="3">
    <source>
        <dbReference type="Proteomes" id="UP000663824"/>
    </source>
</evidence>
<proteinExistence type="predicted"/>
<dbReference type="Proteomes" id="UP000663824">
    <property type="component" value="Unassembled WGS sequence"/>
</dbReference>
<gene>
    <name evidence="1" type="ORF">MBJ925_LOCUS4487</name>
    <name evidence="2" type="ORF">SMN809_LOCUS32404</name>
</gene>